<evidence type="ECO:0000256" key="1">
    <source>
        <dbReference type="SAM" id="MobiDB-lite"/>
    </source>
</evidence>
<dbReference type="EMBL" id="MU004186">
    <property type="protein sequence ID" value="KAF2497821.1"/>
    <property type="molecule type" value="Genomic_DNA"/>
</dbReference>
<reference evidence="2" key="1">
    <citation type="journal article" date="2020" name="Stud. Mycol.">
        <title>101 Dothideomycetes genomes: a test case for predicting lifestyles and emergence of pathogens.</title>
        <authorList>
            <person name="Haridas S."/>
            <person name="Albert R."/>
            <person name="Binder M."/>
            <person name="Bloem J."/>
            <person name="Labutti K."/>
            <person name="Salamov A."/>
            <person name="Andreopoulos B."/>
            <person name="Baker S."/>
            <person name="Barry K."/>
            <person name="Bills G."/>
            <person name="Bluhm B."/>
            <person name="Cannon C."/>
            <person name="Castanera R."/>
            <person name="Culley D."/>
            <person name="Daum C."/>
            <person name="Ezra D."/>
            <person name="Gonzalez J."/>
            <person name="Henrissat B."/>
            <person name="Kuo A."/>
            <person name="Liang C."/>
            <person name="Lipzen A."/>
            <person name="Lutzoni F."/>
            <person name="Magnuson J."/>
            <person name="Mondo S."/>
            <person name="Nolan M."/>
            <person name="Ohm R."/>
            <person name="Pangilinan J."/>
            <person name="Park H.-J."/>
            <person name="Ramirez L."/>
            <person name="Alfaro M."/>
            <person name="Sun H."/>
            <person name="Tritt A."/>
            <person name="Yoshinaga Y."/>
            <person name="Zwiers L.-H."/>
            <person name="Turgeon B."/>
            <person name="Goodwin S."/>
            <person name="Spatafora J."/>
            <person name="Crous P."/>
            <person name="Grigoriev I."/>
        </authorList>
    </citation>
    <scope>NUCLEOTIDE SEQUENCE</scope>
    <source>
        <strain evidence="2">CBS 269.34</strain>
    </source>
</reference>
<sequence>MDTPMAGTSPGSDAEPPDKPSATLPQSPLIASAVTAPSGSTMSMSPHDTTPSIDQHMEAQWCFTGTEDDLPLVGRLANGVEDIRRGMNACYSVAYEERTRRKEFQARALSLQSELDQEIAQRISAEGLIHELKQRNSYLQQELDKARLENEQLQRQLNGQTNAKSPDAQSVSKSGVSIPHALTPRSLQTRGSSSPARRSTLRRGSVRPSVPNFHQDTQSESRSQPTIELTSENYVAHMPAPGTQRMTIASLDQSLGSSPSSNSNPGFNGTQPRSVSSDSAYRSGSEHQGIKREPDDRGVKQQQFTNSRSGIQQPRSGGDSQQPFGFTLAQRYNENRSLPPGAAADHRTATGRSK</sequence>
<dbReference type="Proteomes" id="UP000799750">
    <property type="component" value="Unassembled WGS sequence"/>
</dbReference>
<feature type="compositionally biased region" description="Low complexity" evidence="1">
    <location>
        <begin position="253"/>
        <end position="266"/>
    </location>
</feature>
<feature type="compositionally biased region" description="Polar residues" evidence="1">
    <location>
        <begin position="185"/>
        <end position="197"/>
    </location>
</feature>
<evidence type="ECO:0000313" key="3">
    <source>
        <dbReference type="Proteomes" id="UP000799750"/>
    </source>
</evidence>
<evidence type="ECO:0000313" key="2">
    <source>
        <dbReference type="EMBL" id="KAF2497821.1"/>
    </source>
</evidence>
<feature type="compositionally biased region" description="Polar residues" evidence="1">
    <location>
        <begin position="300"/>
        <end position="336"/>
    </location>
</feature>
<feature type="compositionally biased region" description="Polar residues" evidence="1">
    <location>
        <begin position="267"/>
        <end position="282"/>
    </location>
</feature>
<feature type="region of interest" description="Disordered" evidence="1">
    <location>
        <begin position="158"/>
        <end position="226"/>
    </location>
</feature>
<feature type="region of interest" description="Disordered" evidence="1">
    <location>
        <begin position="253"/>
        <end position="354"/>
    </location>
</feature>
<dbReference type="AlphaFoldDB" id="A0A6A6QZD1"/>
<proteinExistence type="predicted"/>
<gene>
    <name evidence="2" type="ORF">BU16DRAFT_616400</name>
</gene>
<feature type="compositionally biased region" description="Basic and acidic residues" evidence="1">
    <location>
        <begin position="284"/>
        <end position="299"/>
    </location>
</feature>
<feature type="compositionally biased region" description="Polar residues" evidence="1">
    <location>
        <begin position="35"/>
        <end position="48"/>
    </location>
</feature>
<keyword evidence="3" id="KW-1185">Reference proteome</keyword>
<organism evidence="2 3">
    <name type="scientific">Lophium mytilinum</name>
    <dbReference type="NCBI Taxonomy" id="390894"/>
    <lineage>
        <taxon>Eukaryota</taxon>
        <taxon>Fungi</taxon>
        <taxon>Dikarya</taxon>
        <taxon>Ascomycota</taxon>
        <taxon>Pezizomycotina</taxon>
        <taxon>Dothideomycetes</taxon>
        <taxon>Pleosporomycetidae</taxon>
        <taxon>Mytilinidiales</taxon>
        <taxon>Mytilinidiaceae</taxon>
        <taxon>Lophium</taxon>
    </lineage>
</organism>
<feature type="compositionally biased region" description="Polar residues" evidence="1">
    <location>
        <begin position="158"/>
        <end position="175"/>
    </location>
</feature>
<name>A0A6A6QZD1_9PEZI</name>
<feature type="non-terminal residue" evidence="2">
    <location>
        <position position="354"/>
    </location>
</feature>
<dbReference type="OrthoDB" id="10564334at2759"/>
<accession>A0A6A6QZD1</accession>
<feature type="region of interest" description="Disordered" evidence="1">
    <location>
        <begin position="1"/>
        <end position="48"/>
    </location>
</feature>
<feature type="compositionally biased region" description="Polar residues" evidence="1">
    <location>
        <begin position="212"/>
        <end position="226"/>
    </location>
</feature>
<protein>
    <submittedName>
        <fullName evidence="2">Uncharacterized protein</fullName>
    </submittedName>
</protein>